<dbReference type="EMBL" id="OCTN01000005">
    <property type="protein sequence ID" value="SOH94838.1"/>
    <property type="molecule type" value="Genomic_DNA"/>
</dbReference>
<accession>A0A2C9CUC6</accession>
<dbReference type="OrthoDB" id="7266652at2"/>
<dbReference type="RefSeq" id="WP_097930775.1">
    <property type="nucleotide sequence ID" value="NZ_OCTN01000005.1"/>
</dbReference>
<reference evidence="3" key="1">
    <citation type="submission" date="2017-09" db="EMBL/GenBank/DDBJ databases">
        <authorList>
            <person name="Varghese N."/>
            <person name="Submissions S."/>
        </authorList>
    </citation>
    <scope>NUCLEOTIDE SEQUENCE [LARGE SCALE GENOMIC DNA]</scope>
    <source>
        <strain evidence="3">C7</strain>
    </source>
</reference>
<dbReference type="Pfam" id="PF07700">
    <property type="entry name" value="HNOB"/>
    <property type="match status" value="1"/>
</dbReference>
<dbReference type="GO" id="GO:0020037">
    <property type="term" value="F:heme binding"/>
    <property type="evidence" value="ECO:0007669"/>
    <property type="project" value="InterPro"/>
</dbReference>
<evidence type="ECO:0000313" key="2">
    <source>
        <dbReference type="EMBL" id="SOH94838.1"/>
    </source>
</evidence>
<dbReference type="Proteomes" id="UP000220034">
    <property type="component" value="Unassembled WGS sequence"/>
</dbReference>
<dbReference type="Gene3D" id="3.90.1520.10">
    <property type="entry name" value="H-NOX domain"/>
    <property type="match status" value="1"/>
</dbReference>
<protein>
    <submittedName>
        <fullName evidence="2">Haem-NO-binding</fullName>
    </submittedName>
</protein>
<keyword evidence="3" id="KW-1185">Reference proteome</keyword>
<dbReference type="SUPFAM" id="SSF111126">
    <property type="entry name" value="Ligand-binding domain in the NO signalling and Golgi transport"/>
    <property type="match status" value="1"/>
</dbReference>
<dbReference type="InterPro" id="IPR011644">
    <property type="entry name" value="Heme_NO-bd"/>
</dbReference>
<dbReference type="InterPro" id="IPR024096">
    <property type="entry name" value="NO_sig/Golgi_transp_ligand-bd"/>
</dbReference>
<organism evidence="2 3">
    <name type="scientific">Pontivivens marinum</name>
    <dbReference type="NCBI Taxonomy" id="1690039"/>
    <lineage>
        <taxon>Bacteria</taxon>
        <taxon>Pseudomonadati</taxon>
        <taxon>Pseudomonadota</taxon>
        <taxon>Alphaproteobacteria</taxon>
        <taxon>Rhodobacterales</taxon>
        <taxon>Paracoccaceae</taxon>
        <taxon>Pontivivens</taxon>
    </lineage>
</organism>
<feature type="domain" description="Heme NO-binding" evidence="1">
    <location>
        <begin position="2"/>
        <end position="161"/>
    </location>
</feature>
<sequence>MKGTIFVELIKMAEEAFGEDAVDDMLDRANLENGGAFTAVGNYPCSELVKIVEAASAQSGLSGDVLQRKFGHWMLAHFVVHYPEFFADKKNAFAMLEAIDGEIHVEVRKLYPDAELPKFETERVTADHLDMTYSSPRPLVDFCHGMIEACVDQFDEKADISRCPVHADPNSTTFQIKRPS</sequence>
<evidence type="ECO:0000259" key="1">
    <source>
        <dbReference type="Pfam" id="PF07700"/>
    </source>
</evidence>
<dbReference type="AlphaFoldDB" id="A0A2C9CUC6"/>
<dbReference type="InterPro" id="IPR038158">
    <property type="entry name" value="H-NOX_domain_sf"/>
</dbReference>
<gene>
    <name evidence="2" type="ORF">SAMN06273572_105264</name>
</gene>
<proteinExistence type="predicted"/>
<name>A0A2C9CUC6_9RHOB</name>
<evidence type="ECO:0000313" key="3">
    <source>
        <dbReference type="Proteomes" id="UP000220034"/>
    </source>
</evidence>